<gene>
    <name evidence="2" type="ORF">DKW60_21935</name>
</gene>
<dbReference type="EMBL" id="QGKM01000098">
    <property type="protein sequence ID" value="PWQ92289.1"/>
    <property type="molecule type" value="Genomic_DNA"/>
</dbReference>
<evidence type="ECO:0000313" key="3">
    <source>
        <dbReference type="Proteomes" id="UP000245539"/>
    </source>
</evidence>
<comment type="caution">
    <text evidence="2">The sequence shown here is derived from an EMBL/GenBank/DDBJ whole genome shotgun (WGS) entry which is preliminary data.</text>
</comment>
<protein>
    <submittedName>
        <fullName evidence="2">Uncharacterized protein</fullName>
    </submittedName>
</protein>
<reference evidence="2 3" key="1">
    <citation type="submission" date="2018-05" db="EMBL/GenBank/DDBJ databases">
        <title>Leucothrix arctica sp. nov., isolated from Arctic seawater.</title>
        <authorList>
            <person name="Choi A."/>
            <person name="Baek K."/>
        </authorList>
    </citation>
    <scope>NUCLEOTIDE SEQUENCE [LARGE SCALE GENOMIC DNA]</scope>
    <source>
        <strain evidence="2 3">JCM 18388</strain>
    </source>
</reference>
<sequence length="165" mass="18421">MKKALLLLGVGVVAFMALVAVLKPPKPPQSPETASFLSQERFRNDTERSETNMEIFQADDGRKIVAGVLPPELKDMNKRLVTYKDQIQAASPPAESIFDDPRDPEEVITKMDLLIEETSKKLGVDSVAMTALLEDGLPLNPEMKEVEEQRLKVESDVIALENRFQ</sequence>
<proteinExistence type="predicted"/>
<accession>A0A317C1P9</accession>
<evidence type="ECO:0000256" key="1">
    <source>
        <dbReference type="SAM" id="MobiDB-lite"/>
    </source>
</evidence>
<feature type="compositionally biased region" description="Basic and acidic residues" evidence="1">
    <location>
        <begin position="40"/>
        <end position="50"/>
    </location>
</feature>
<dbReference type="RefSeq" id="WP_109839803.1">
    <property type="nucleotide sequence ID" value="NZ_QGKM01000098.1"/>
</dbReference>
<keyword evidence="3" id="KW-1185">Reference proteome</keyword>
<name>A0A317C1P9_9GAMM</name>
<dbReference type="Proteomes" id="UP000245539">
    <property type="component" value="Unassembled WGS sequence"/>
</dbReference>
<dbReference type="AlphaFoldDB" id="A0A317C1P9"/>
<organism evidence="2 3">
    <name type="scientific">Leucothrix pacifica</name>
    <dbReference type="NCBI Taxonomy" id="1247513"/>
    <lineage>
        <taxon>Bacteria</taxon>
        <taxon>Pseudomonadati</taxon>
        <taxon>Pseudomonadota</taxon>
        <taxon>Gammaproteobacteria</taxon>
        <taxon>Thiotrichales</taxon>
        <taxon>Thiotrichaceae</taxon>
        <taxon>Leucothrix</taxon>
    </lineage>
</organism>
<feature type="region of interest" description="Disordered" evidence="1">
    <location>
        <begin position="24"/>
        <end position="50"/>
    </location>
</feature>
<evidence type="ECO:0000313" key="2">
    <source>
        <dbReference type="EMBL" id="PWQ92289.1"/>
    </source>
</evidence>